<dbReference type="InterPro" id="IPR034161">
    <property type="entry name" value="Pepsin-like_plant"/>
</dbReference>
<dbReference type="SUPFAM" id="SSF50630">
    <property type="entry name" value="Acid proteases"/>
    <property type="match status" value="1"/>
</dbReference>
<dbReference type="GO" id="GO:0006508">
    <property type="term" value="P:proteolysis"/>
    <property type="evidence" value="ECO:0007669"/>
    <property type="project" value="UniProtKB-KW"/>
</dbReference>
<dbReference type="InterPro" id="IPR032799">
    <property type="entry name" value="TAXi_C"/>
</dbReference>
<dbReference type="Gramene" id="OBART10G17080.2">
    <property type="protein sequence ID" value="OBART10G17080.2"/>
    <property type="gene ID" value="OBART10G17080"/>
</dbReference>
<keyword evidence="6" id="KW-1133">Transmembrane helix</keyword>
<dbReference type="PROSITE" id="PS51767">
    <property type="entry name" value="PEPTIDASE_A1"/>
    <property type="match status" value="1"/>
</dbReference>
<evidence type="ECO:0000256" key="6">
    <source>
        <dbReference type="SAM" id="Phobius"/>
    </source>
</evidence>
<dbReference type="CDD" id="cd05476">
    <property type="entry name" value="pepsin_A_like_plant"/>
    <property type="match status" value="1"/>
</dbReference>
<protein>
    <recommendedName>
        <fullName evidence="7">Peptidase A1 domain-containing protein</fullName>
    </recommendedName>
</protein>
<keyword evidence="6" id="KW-0472">Membrane</keyword>
<evidence type="ECO:0000256" key="4">
    <source>
        <dbReference type="ARBA" id="ARBA00022801"/>
    </source>
</evidence>
<accession>A0A0D3HG34</accession>
<dbReference type="InterPro" id="IPR033121">
    <property type="entry name" value="PEPTIDASE_A1"/>
</dbReference>
<keyword evidence="2" id="KW-0645">Protease</keyword>
<keyword evidence="4" id="KW-0378">Hydrolase</keyword>
<reference evidence="8" key="2">
    <citation type="submission" date="2015-03" db="UniProtKB">
        <authorList>
            <consortium name="EnsemblPlants"/>
        </authorList>
    </citation>
    <scope>IDENTIFICATION</scope>
</reference>
<proteinExistence type="inferred from homology"/>
<dbReference type="Pfam" id="PF14543">
    <property type="entry name" value="TAXi_N"/>
    <property type="match status" value="1"/>
</dbReference>
<dbReference type="InterPro" id="IPR051708">
    <property type="entry name" value="Plant_Aspart_Prot_A1"/>
</dbReference>
<dbReference type="GO" id="GO:0004190">
    <property type="term" value="F:aspartic-type endopeptidase activity"/>
    <property type="evidence" value="ECO:0007669"/>
    <property type="project" value="UniProtKB-KW"/>
</dbReference>
<evidence type="ECO:0000256" key="5">
    <source>
        <dbReference type="ARBA" id="ARBA00023180"/>
    </source>
</evidence>
<dbReference type="EnsemblPlants" id="OBART10G17080.2">
    <property type="protein sequence ID" value="OBART10G17080.2"/>
    <property type="gene ID" value="OBART10G17080"/>
</dbReference>
<evidence type="ECO:0000256" key="3">
    <source>
        <dbReference type="ARBA" id="ARBA00022750"/>
    </source>
</evidence>
<evidence type="ECO:0000256" key="2">
    <source>
        <dbReference type="ARBA" id="ARBA00022670"/>
    </source>
</evidence>
<feature type="domain" description="Peptidase A1" evidence="7">
    <location>
        <begin position="75"/>
        <end position="415"/>
    </location>
</feature>
<dbReference type="InterPro" id="IPR032861">
    <property type="entry name" value="TAXi_N"/>
</dbReference>
<keyword evidence="6" id="KW-0812">Transmembrane</keyword>
<evidence type="ECO:0000256" key="1">
    <source>
        <dbReference type="ARBA" id="ARBA00007447"/>
    </source>
</evidence>
<evidence type="ECO:0000259" key="7">
    <source>
        <dbReference type="PROSITE" id="PS51767"/>
    </source>
</evidence>
<dbReference type="GO" id="GO:0005576">
    <property type="term" value="C:extracellular region"/>
    <property type="evidence" value="ECO:0007669"/>
    <property type="project" value="TreeGrafter"/>
</dbReference>
<dbReference type="PANTHER" id="PTHR47967:SF17">
    <property type="entry name" value="EUKARYOTIC ASPARTYL PROTEASE FAMILY PROTEIN, EXPRESSED"/>
    <property type="match status" value="1"/>
</dbReference>
<keyword evidence="9" id="KW-1185">Reference proteome</keyword>
<dbReference type="Proteomes" id="UP000026960">
    <property type="component" value="Chromosome 10"/>
</dbReference>
<evidence type="ECO:0000313" key="9">
    <source>
        <dbReference type="Proteomes" id="UP000026960"/>
    </source>
</evidence>
<keyword evidence="3" id="KW-0064">Aspartyl protease</keyword>
<name>A0A0D3HG34_9ORYZ</name>
<dbReference type="Pfam" id="PF14541">
    <property type="entry name" value="TAXi_C"/>
    <property type="match status" value="1"/>
</dbReference>
<keyword evidence="5" id="KW-0325">Glycoprotein</keyword>
<dbReference type="PANTHER" id="PTHR47967">
    <property type="entry name" value="OS07G0603500 PROTEIN-RELATED"/>
    <property type="match status" value="1"/>
</dbReference>
<comment type="similarity">
    <text evidence="1">Belongs to the peptidase A1 family.</text>
</comment>
<evidence type="ECO:0000313" key="8">
    <source>
        <dbReference type="EnsemblPlants" id="OBART10G17080.2"/>
    </source>
</evidence>
<dbReference type="InterPro" id="IPR021109">
    <property type="entry name" value="Peptidase_aspartic_dom_sf"/>
</dbReference>
<organism evidence="8">
    <name type="scientific">Oryza barthii</name>
    <dbReference type="NCBI Taxonomy" id="65489"/>
    <lineage>
        <taxon>Eukaryota</taxon>
        <taxon>Viridiplantae</taxon>
        <taxon>Streptophyta</taxon>
        <taxon>Embryophyta</taxon>
        <taxon>Tracheophyta</taxon>
        <taxon>Spermatophyta</taxon>
        <taxon>Magnoliopsida</taxon>
        <taxon>Liliopsida</taxon>
        <taxon>Poales</taxon>
        <taxon>Poaceae</taxon>
        <taxon>BOP clade</taxon>
        <taxon>Oryzoideae</taxon>
        <taxon>Oryzeae</taxon>
        <taxon>Oryzinae</taxon>
        <taxon>Oryza</taxon>
    </lineage>
</organism>
<dbReference type="Gene3D" id="2.40.70.10">
    <property type="entry name" value="Acid Proteases"/>
    <property type="match status" value="2"/>
</dbReference>
<reference evidence="8" key="1">
    <citation type="journal article" date="2009" name="Rice">
        <title>De Novo Next Generation Sequencing of Plant Genomes.</title>
        <authorList>
            <person name="Rounsley S."/>
            <person name="Marri P.R."/>
            <person name="Yu Y."/>
            <person name="He R."/>
            <person name="Sisneros N."/>
            <person name="Goicoechea J.L."/>
            <person name="Lee S.J."/>
            <person name="Angelova A."/>
            <person name="Kudrna D."/>
            <person name="Luo M."/>
            <person name="Affourtit J."/>
            <person name="Desany B."/>
            <person name="Knight J."/>
            <person name="Niazi F."/>
            <person name="Egholm M."/>
            <person name="Wing R.A."/>
        </authorList>
    </citation>
    <scope>NUCLEOTIDE SEQUENCE [LARGE SCALE GENOMIC DNA]</scope>
    <source>
        <strain evidence="8">cv. IRGC 105608</strain>
    </source>
</reference>
<sequence>MAAAASSLRKKFVCLAITMGRPVATLFVLCFISVTACSLSEQATRGRLLAGVDATPPAAGGAVAVPIYLSSQGLYVANFTIGTPPQPVSAVVDLTSELVWTQCTPCQPCFEQDLPLFDPTKSSTFRGLPCGSHLCESIPESSRNCTSDVCIYEAPTKAGDTGGMAGTDTFAIGAAKETLGFGCVVMTDKRLKTIGGPSGIVGLGRTPWSLVTQMNVTAFSYCLAGKSSGALFLGATAKQLAGGENSSTPFVIKTSAGSSDNGSNPYYMVKLAGIKAGGAPLQAASSSGSTVLLDTVSRASYLADGAYKALKKALTAAVGVQPVASPPKPYDLCFPKAVAGDAPELVFTFDGGAALTVPPANYLLASGNGTVCLTIGSSASLNLTGELEGASILGSLQQENVHVLFDLKEETLSFKPADCSSLN</sequence>
<dbReference type="HOGENOM" id="CLU_005738_1_1_1"/>
<feature type="transmembrane region" description="Helical" evidence="6">
    <location>
        <begin position="12"/>
        <end position="34"/>
    </location>
</feature>
<dbReference type="AlphaFoldDB" id="A0A0D3HG34"/>